<sequence length="1489" mass="170022">MANRQNQSEQVGRNLSGLVIEEDDEEGLLFDNVSDDLSEIDDRWLLVGRFLTNRPIDFQAMQNKIATLWQPGRGLYVKELEPNLFLFQFYHEVDIERVIEGSPWTFDRAPLVFERVKTGENPRQVALLHLELWVQLHNMTTGFMSERIIQGIENYIGTFLRSDPNNFMGVWRDYLRIRVKIRVDVPLKKKKKLEIQGGPICHATFKYEDLPTFCFICGVLGHTERFCERLFDTPKELIVKNFDETLRAVPRRRRYADGSRWLKTGLATKSALPQHKASGSNNGGGGVSPVTAANLGQQMSIPNNQGSHLLPNIQGNNGADLIRNLRGKEKEDGLSNEKSLETGEVIGDKQLMAPTGVNSKNGLTFLENKRRRTGLSDIIGPDEENVDEEQYKAHDNILYADMEITKDSEKDLQGAFTVDSVGLARGITLLWKHNDDCAILGFSQHHIDLAINSSQFGQWRLTGLYGEPNRNRRNETCTLIRTLSRQSGLPWCVIGDVNNVARQEDKRGGRLYPQGLITGFNQVLQQCDLSDLELQGHPFTWEKGRGTNHWVEVRLDRALVTSSWQQVFPNATLTNLEFTTSDHSPIYLEPIVYNNFASPRRFRFENTWLKEPLCMEIVRDCWESNEVNCFAGKLSLCAEKLSSWGKEITGTLNHRIKSYKAQLKSLDDKRDGASVQQYKEVKDQLFRAIDQRECYWKQRSKQFWLREGDQNSSYFHKAATIRKQNNKISALKDDNGNWVTWEIGLPQVVDNYFHGLLTSPNTSCHEIIDCVSNIVPDWVNMEFGQPIQEEEVKKALFQMHPDKSPGPNGMTPAFYQRCWSIVKEDVVQYVRQFFENGELKDECSEANVVLIPKKKHPEFIADMRPIALCNVLYKIITKVMVNRMKPFMNSLIAENQSAFIPGRLISDNVMVSFEILHYLKRKRKGKEGYMALKLDMSKAYDRVEWSFLKAMLRKMGFQEKWVQLVLCCVTSARYKVVYGNHEVGPIIPKRGIRQGDPLSPYLFILCAEGLSAILKKYEQRGWIHGCKVANGAPRISHMLFGDDSYLYCKATEDEASRIKEVLHKFENASGQKVNFTKSSIFFSANTEEGMKQRLCHSLSMRTAPDCSFYLGLPSSMGRNKNATLGYLKEKVRKRLQGWGTKFISRAGKEVLIKVVAQSLPSYAMNVFLIPLETTREMESLIAKYWWQSSSTTSSGETWLPDETNPRIMSNHPSLMCARVTNLMKQDRFEWDEEILNDLFEPRDRELILQITLDPSTTRDCLVWSRELSGVYTVKSAYRLLQELKGETDLLETVEDNFVLSMYQWMLAVPSVLLKTSLLCTHSLHALLLRGVFGTSKNKRSREEEDTFPSGALTVFDLDKEKRELLVALSWSIWNARNDKVWQNKRVGVDSIVSSAKTFLNQWKNAQDSVIETTFSGSLAEDATVCWVPPYDNSVKINVDTAMFNENRQFGVGLVARDTQGILIEGCTKLFQGQVSPATGEALGIREVLS</sequence>
<dbReference type="EMBL" id="UZAU01000737">
    <property type="status" value="NOT_ANNOTATED_CDS"/>
    <property type="molecule type" value="Genomic_DNA"/>
</dbReference>
<dbReference type="SUPFAM" id="SSF56219">
    <property type="entry name" value="DNase I-like"/>
    <property type="match status" value="1"/>
</dbReference>
<dbReference type="PANTHER" id="PTHR46890:SF48">
    <property type="entry name" value="RNA-DIRECTED DNA POLYMERASE"/>
    <property type="match status" value="1"/>
</dbReference>
<organism evidence="2 3">
    <name type="scientific">Cannabis sativa</name>
    <name type="common">Hemp</name>
    <name type="synonym">Marijuana</name>
    <dbReference type="NCBI Taxonomy" id="3483"/>
    <lineage>
        <taxon>Eukaryota</taxon>
        <taxon>Viridiplantae</taxon>
        <taxon>Streptophyta</taxon>
        <taxon>Embryophyta</taxon>
        <taxon>Tracheophyta</taxon>
        <taxon>Spermatophyta</taxon>
        <taxon>Magnoliopsida</taxon>
        <taxon>eudicotyledons</taxon>
        <taxon>Gunneridae</taxon>
        <taxon>Pentapetalae</taxon>
        <taxon>rosids</taxon>
        <taxon>fabids</taxon>
        <taxon>Rosales</taxon>
        <taxon>Cannabaceae</taxon>
        <taxon>Cannabis</taxon>
    </lineage>
</organism>
<dbReference type="InterPro" id="IPR025558">
    <property type="entry name" value="DUF4283"/>
</dbReference>
<dbReference type="CDD" id="cd01650">
    <property type="entry name" value="RT_nLTR_like"/>
    <property type="match status" value="1"/>
</dbReference>
<reference evidence="2" key="2">
    <citation type="submission" date="2021-03" db="UniProtKB">
        <authorList>
            <consortium name="EnsemblPlants"/>
        </authorList>
    </citation>
    <scope>IDENTIFICATION</scope>
</reference>
<proteinExistence type="predicted"/>
<accession>A0A803QDA6</accession>
<dbReference type="InterPro" id="IPR025836">
    <property type="entry name" value="Zn_knuckle_CX2CX4HX4C"/>
</dbReference>
<dbReference type="InterPro" id="IPR036691">
    <property type="entry name" value="Endo/exonu/phosph_ase_sf"/>
</dbReference>
<dbReference type="InterPro" id="IPR052343">
    <property type="entry name" value="Retrotransposon-Effector_Assoc"/>
</dbReference>
<keyword evidence="3" id="KW-1185">Reference proteome</keyword>
<protein>
    <recommendedName>
        <fullName evidence="1">Reverse transcriptase domain-containing protein</fullName>
    </recommendedName>
</protein>
<reference evidence="2" key="1">
    <citation type="submission" date="2018-11" db="EMBL/GenBank/DDBJ databases">
        <authorList>
            <person name="Grassa J C."/>
        </authorList>
    </citation>
    <scope>NUCLEOTIDE SEQUENCE [LARGE SCALE GENOMIC DNA]</scope>
</reference>
<dbReference type="Pfam" id="PF14111">
    <property type="entry name" value="DUF4283"/>
    <property type="match status" value="1"/>
</dbReference>
<dbReference type="Pfam" id="PF14392">
    <property type="entry name" value="zf-CCHC_4"/>
    <property type="match status" value="1"/>
</dbReference>
<feature type="domain" description="Reverse transcriptase" evidence="1">
    <location>
        <begin position="832"/>
        <end position="1114"/>
    </location>
</feature>
<dbReference type="SUPFAM" id="SSF56672">
    <property type="entry name" value="DNA/RNA polymerases"/>
    <property type="match status" value="1"/>
</dbReference>
<evidence type="ECO:0000313" key="2">
    <source>
        <dbReference type="EnsemblPlants" id="cds.evm.model.09.1077"/>
    </source>
</evidence>
<dbReference type="Proteomes" id="UP000596661">
    <property type="component" value="Chromosome 9"/>
</dbReference>
<dbReference type="OMA" id="GPICHAT"/>
<dbReference type="InterPro" id="IPR043502">
    <property type="entry name" value="DNA/RNA_pol_sf"/>
</dbReference>
<dbReference type="EnsemblPlants" id="evm.model.09.1077">
    <property type="protein sequence ID" value="cds.evm.model.09.1077"/>
    <property type="gene ID" value="evm.TU.09.1077"/>
</dbReference>
<dbReference type="Gene3D" id="3.60.10.10">
    <property type="entry name" value="Endonuclease/exonuclease/phosphatase"/>
    <property type="match status" value="1"/>
</dbReference>
<name>A0A803QDA6_CANSA</name>
<dbReference type="PANTHER" id="PTHR46890">
    <property type="entry name" value="NON-LTR RETROLELEMENT REVERSE TRANSCRIPTASE-LIKE PROTEIN-RELATED"/>
    <property type="match status" value="1"/>
</dbReference>
<evidence type="ECO:0000313" key="3">
    <source>
        <dbReference type="Proteomes" id="UP000596661"/>
    </source>
</evidence>
<dbReference type="Pfam" id="PF00078">
    <property type="entry name" value="RVT_1"/>
    <property type="match status" value="1"/>
</dbReference>
<evidence type="ECO:0000259" key="1">
    <source>
        <dbReference type="PROSITE" id="PS50878"/>
    </source>
</evidence>
<dbReference type="PROSITE" id="PS50878">
    <property type="entry name" value="RT_POL"/>
    <property type="match status" value="1"/>
</dbReference>
<dbReference type="InterPro" id="IPR000477">
    <property type="entry name" value="RT_dom"/>
</dbReference>
<dbReference type="Gramene" id="evm.model.09.1077">
    <property type="protein sequence ID" value="cds.evm.model.09.1077"/>
    <property type="gene ID" value="evm.TU.09.1077"/>
</dbReference>